<sequence>MPHLIFTTKFPRKSDAAEVFFFGQCEANTLEALQAATSSTLAVSAQASAWKPSPISPHAACFTVAIPTGCGPAGSVQGKLRMAWLSVFERQGWGVVSCYESDAPFSDTGTGAPGPPVAGALQSLGQGVTTAASSARANAVQVDGECVNYVLFKPSSPSAHPQPESSETASTVECDDLELSPGTDTRGAGGPTPRTSLGGTAGSAGFPLPEVVHKLLKESSIIRWDASQRYYEVLDGPLFEKRFNQLRKVRQRHKNGATERPFSRMHNFFILKRGDKWAKTGTIFRPKKPQYAPPGHQMGGRCAPAPAPAPAAKPAPARRVASEEEERECYNSIALLSGACVTALAMEEAARAKTVEGGAGGGTKEGGAGVEEKVKEEKFAPGGEALLHAFALAASNMRPVPIPSKEA</sequence>
<feature type="region of interest" description="Disordered" evidence="1">
    <location>
        <begin position="177"/>
        <end position="204"/>
    </location>
</feature>
<reference evidence="2" key="1">
    <citation type="submission" date="2021-01" db="EMBL/GenBank/DDBJ databases">
        <authorList>
            <person name="Corre E."/>
            <person name="Pelletier E."/>
            <person name="Niang G."/>
            <person name="Scheremetjew M."/>
            <person name="Finn R."/>
            <person name="Kale V."/>
            <person name="Holt S."/>
            <person name="Cochrane G."/>
            <person name="Meng A."/>
            <person name="Brown T."/>
            <person name="Cohen L."/>
        </authorList>
    </citation>
    <scope>NUCLEOTIDE SEQUENCE</scope>
    <source>
        <strain evidence="2">CCMP644</strain>
    </source>
</reference>
<gene>
    <name evidence="2" type="ORF">HAND00432_LOCUS21446</name>
</gene>
<proteinExistence type="predicted"/>
<accession>A0A7S1EAA2</accession>
<name>A0A7S1EAA2_HEMAN</name>
<evidence type="ECO:0000313" key="2">
    <source>
        <dbReference type="EMBL" id="CAD8970447.1"/>
    </source>
</evidence>
<dbReference type="AlphaFoldDB" id="A0A7S1EAA2"/>
<dbReference type="EMBL" id="HBFX01035567">
    <property type="protein sequence ID" value="CAD8970447.1"/>
    <property type="molecule type" value="Transcribed_RNA"/>
</dbReference>
<organism evidence="2">
    <name type="scientific">Hemiselmis andersenii</name>
    <name type="common">Cryptophyte alga</name>
    <dbReference type="NCBI Taxonomy" id="464988"/>
    <lineage>
        <taxon>Eukaryota</taxon>
        <taxon>Cryptophyceae</taxon>
        <taxon>Cryptomonadales</taxon>
        <taxon>Hemiselmidaceae</taxon>
        <taxon>Hemiselmis</taxon>
    </lineage>
</organism>
<feature type="region of interest" description="Disordered" evidence="1">
    <location>
        <begin position="285"/>
        <end position="313"/>
    </location>
</feature>
<protein>
    <submittedName>
        <fullName evidence="2">Uncharacterized protein</fullName>
    </submittedName>
</protein>
<evidence type="ECO:0000256" key="1">
    <source>
        <dbReference type="SAM" id="MobiDB-lite"/>
    </source>
</evidence>